<protein>
    <submittedName>
        <fullName evidence="3">Uncharacterized protein</fullName>
    </submittedName>
</protein>
<feature type="transmembrane region" description="Helical" evidence="2">
    <location>
        <begin position="90"/>
        <end position="113"/>
    </location>
</feature>
<accession>A0A6A4T0X9</accession>
<dbReference type="EMBL" id="VEVO01000009">
    <property type="protein sequence ID" value="KAF0037680.1"/>
    <property type="molecule type" value="Genomic_DNA"/>
</dbReference>
<evidence type="ECO:0000256" key="1">
    <source>
        <dbReference type="SAM" id="MobiDB-lite"/>
    </source>
</evidence>
<evidence type="ECO:0000256" key="2">
    <source>
        <dbReference type="SAM" id="Phobius"/>
    </source>
</evidence>
<name>A0A6A4T0X9_SCOMX</name>
<evidence type="ECO:0000313" key="3">
    <source>
        <dbReference type="EMBL" id="KAF0037680.1"/>
    </source>
</evidence>
<keyword evidence="2" id="KW-1133">Transmembrane helix</keyword>
<keyword evidence="2" id="KW-0812">Transmembrane</keyword>
<proteinExistence type="predicted"/>
<reference evidence="3 4" key="1">
    <citation type="submission" date="2019-06" db="EMBL/GenBank/DDBJ databases">
        <title>Draft genomes of female and male turbot (Scophthalmus maximus).</title>
        <authorList>
            <person name="Xu H."/>
            <person name="Xu X.-W."/>
            <person name="Shao C."/>
            <person name="Chen S."/>
        </authorList>
    </citation>
    <scope>NUCLEOTIDE SEQUENCE [LARGE SCALE GENOMIC DNA]</scope>
    <source>
        <strain evidence="3">Ysfricsl-2016a</strain>
        <tissue evidence="3">Blood</tissue>
    </source>
</reference>
<dbReference type="AlphaFoldDB" id="A0A6A4T0X9"/>
<dbReference type="Proteomes" id="UP000438429">
    <property type="component" value="Unassembled WGS sequence"/>
</dbReference>
<evidence type="ECO:0000313" key="4">
    <source>
        <dbReference type="Proteomes" id="UP000438429"/>
    </source>
</evidence>
<feature type="region of interest" description="Disordered" evidence="1">
    <location>
        <begin position="121"/>
        <end position="154"/>
    </location>
</feature>
<comment type="caution">
    <text evidence="3">The sequence shown here is derived from an EMBL/GenBank/DDBJ whole genome shotgun (WGS) entry which is preliminary data.</text>
</comment>
<gene>
    <name evidence="3" type="ORF">F2P81_010554</name>
</gene>
<organism evidence="3 4">
    <name type="scientific">Scophthalmus maximus</name>
    <name type="common">Turbot</name>
    <name type="synonym">Psetta maxima</name>
    <dbReference type="NCBI Taxonomy" id="52904"/>
    <lineage>
        <taxon>Eukaryota</taxon>
        <taxon>Metazoa</taxon>
        <taxon>Chordata</taxon>
        <taxon>Craniata</taxon>
        <taxon>Vertebrata</taxon>
        <taxon>Euteleostomi</taxon>
        <taxon>Actinopterygii</taxon>
        <taxon>Neopterygii</taxon>
        <taxon>Teleostei</taxon>
        <taxon>Neoteleostei</taxon>
        <taxon>Acanthomorphata</taxon>
        <taxon>Carangaria</taxon>
        <taxon>Pleuronectiformes</taxon>
        <taxon>Pleuronectoidei</taxon>
        <taxon>Scophthalmidae</taxon>
        <taxon>Scophthalmus</taxon>
    </lineage>
</organism>
<keyword evidence="2" id="KW-0472">Membrane</keyword>
<sequence>MQPHKETNKPRQRMRLHNLESWRASQLLRSSTFHGFHLSPVRGGGLEEVGGEGVGAGGGGTGRTGGAGPAAFRRAQLPVTMAMQVFTAPVVSAFVSTALSLLSLTLLLLLCVIRKKRRMEGTYRPSAEERKQTGAAGSEKPGLTLPLPKEERLI</sequence>